<proteinExistence type="predicted"/>
<evidence type="ECO:0000313" key="2">
    <source>
        <dbReference type="EMBL" id="MBU3827115.1"/>
    </source>
</evidence>
<evidence type="ECO:0000259" key="1">
    <source>
        <dbReference type="Pfam" id="PF13395"/>
    </source>
</evidence>
<reference evidence="2" key="1">
    <citation type="journal article" date="2021" name="PeerJ">
        <title>Extensive microbial diversity within the chicken gut microbiome revealed by metagenomics and culture.</title>
        <authorList>
            <person name="Gilroy R."/>
            <person name="Ravi A."/>
            <person name="Getino M."/>
            <person name="Pursley I."/>
            <person name="Horton D.L."/>
            <person name="Alikhan N.F."/>
            <person name="Baker D."/>
            <person name="Gharbi K."/>
            <person name="Hall N."/>
            <person name="Watson M."/>
            <person name="Adriaenssens E.M."/>
            <person name="Foster-Nyarko E."/>
            <person name="Jarju S."/>
            <person name="Secka A."/>
            <person name="Antonio M."/>
            <person name="Oren A."/>
            <person name="Chaudhuri R.R."/>
            <person name="La Ragione R."/>
            <person name="Hildebrand F."/>
            <person name="Pallen M.J."/>
        </authorList>
    </citation>
    <scope>NUCLEOTIDE SEQUENCE</scope>
    <source>
        <strain evidence="2">687</strain>
    </source>
</reference>
<accession>A0A9E2KPE8</accession>
<dbReference type="AlphaFoldDB" id="A0A9E2KPE8"/>
<dbReference type="EMBL" id="JAHLFG010000070">
    <property type="protein sequence ID" value="MBU3827115.1"/>
    <property type="molecule type" value="Genomic_DNA"/>
</dbReference>
<gene>
    <name evidence="2" type="ORF">IAA31_06465</name>
</gene>
<comment type="caution">
    <text evidence="2">The sequence shown here is derived from an EMBL/GenBank/DDBJ whole genome shotgun (WGS) entry which is preliminary data.</text>
</comment>
<protein>
    <recommendedName>
        <fullName evidence="1">HNH nuclease domain-containing protein</fullName>
    </recommendedName>
</protein>
<organism evidence="2 3">
    <name type="scientific">Candidatus Anaerobiospirillum merdipullorum</name>
    <dbReference type="NCBI Taxonomy" id="2838450"/>
    <lineage>
        <taxon>Bacteria</taxon>
        <taxon>Pseudomonadati</taxon>
        <taxon>Pseudomonadota</taxon>
        <taxon>Gammaproteobacteria</taxon>
        <taxon>Aeromonadales</taxon>
        <taxon>Succinivibrionaceae</taxon>
        <taxon>Anaerobiospirillum</taxon>
    </lineage>
</organism>
<evidence type="ECO:0000313" key="3">
    <source>
        <dbReference type="Proteomes" id="UP000824150"/>
    </source>
</evidence>
<dbReference type="InterPro" id="IPR003615">
    <property type="entry name" value="HNH_nuc"/>
</dbReference>
<feature type="domain" description="HNH nuclease" evidence="1">
    <location>
        <begin position="290"/>
        <end position="335"/>
    </location>
</feature>
<reference evidence="2" key="2">
    <citation type="submission" date="2021-04" db="EMBL/GenBank/DDBJ databases">
        <authorList>
            <person name="Gilroy R."/>
        </authorList>
    </citation>
    <scope>NUCLEOTIDE SEQUENCE</scope>
    <source>
        <strain evidence="2">687</strain>
    </source>
</reference>
<name>A0A9E2KPE8_9GAMM</name>
<sequence>MHIVLPLPHSNQPVSAELMLDKLGRIFNNTSTSYKFWWFAALLHLHAAAMHTHRRQSILLPASAVLKPPKALSIDAQKAQILQLCAYHPLPAIPFWRLAALMAAKAWYPQRFFHLRFGLADQIPAILDELEQLLNTKAPQLALKEQDNEEKIYLKLCQGAQCVPEIKKCLLSLTRHVPYRLLSPWISYKSDGQVIAQSKLEPHALYQIEIDAQQERAIAIHPLWQDYLVEHYAILQDFTDFALVEYLERRNPNIPNIAHKLRKIEERAPLNYAHTYFDAFLHRKPGQTSIYTGKPLPPNYALDHFIPWSFVAHNELWNLAPIEQSSNSSKSNKLPDLDCYLPKLAQVQYEALKTNEAQLMQAQSGDFAKARESLCNGFGERIENLEKLSLSEFGKRLHQLIYPLYLQAQSLNFELWQPAENLQATGS</sequence>
<dbReference type="Gene3D" id="1.10.30.50">
    <property type="match status" value="1"/>
</dbReference>
<dbReference type="Proteomes" id="UP000824150">
    <property type="component" value="Unassembled WGS sequence"/>
</dbReference>
<dbReference type="Pfam" id="PF13395">
    <property type="entry name" value="HNH_4"/>
    <property type="match status" value="1"/>
</dbReference>